<feature type="compositionally biased region" description="Pro residues" evidence="1">
    <location>
        <begin position="405"/>
        <end position="414"/>
    </location>
</feature>
<evidence type="ECO:0000313" key="2">
    <source>
        <dbReference type="EMBL" id="MDX4956259.1"/>
    </source>
</evidence>
<feature type="region of interest" description="Disordered" evidence="1">
    <location>
        <begin position="1"/>
        <end position="38"/>
    </location>
</feature>
<feature type="compositionally biased region" description="Polar residues" evidence="1">
    <location>
        <begin position="9"/>
        <end position="23"/>
    </location>
</feature>
<evidence type="ECO:0000313" key="3">
    <source>
        <dbReference type="Proteomes" id="UP001287445"/>
    </source>
</evidence>
<dbReference type="AlphaFoldDB" id="A0AAJ2R5U4"/>
<organism evidence="2 3">
    <name type="scientific">Delftia acidovorans</name>
    <name type="common">Pseudomonas acidovorans</name>
    <name type="synonym">Comamonas acidovorans</name>
    <dbReference type="NCBI Taxonomy" id="80866"/>
    <lineage>
        <taxon>Bacteria</taxon>
        <taxon>Pseudomonadati</taxon>
        <taxon>Pseudomonadota</taxon>
        <taxon>Betaproteobacteria</taxon>
        <taxon>Burkholderiales</taxon>
        <taxon>Comamonadaceae</taxon>
        <taxon>Delftia</taxon>
    </lineage>
</organism>
<dbReference type="RefSeq" id="WP_319075690.1">
    <property type="nucleotide sequence ID" value="NZ_JAWWMZ010000010.1"/>
</dbReference>
<protein>
    <submittedName>
        <fullName evidence="2">DUF2800 domain-containing protein</fullName>
    </submittedName>
</protein>
<feature type="region of interest" description="Disordered" evidence="1">
    <location>
        <begin position="396"/>
        <end position="435"/>
    </location>
</feature>
<dbReference type="Pfam" id="PF10926">
    <property type="entry name" value="DUF2800"/>
    <property type="match status" value="1"/>
</dbReference>
<proteinExistence type="predicted"/>
<dbReference type="InterPro" id="IPR021229">
    <property type="entry name" value="DUF2800"/>
</dbReference>
<gene>
    <name evidence="2" type="ORF">SGN30_22825</name>
</gene>
<reference evidence="2" key="1">
    <citation type="submission" date="2023-11" db="EMBL/GenBank/DDBJ databases">
        <title>Identification and selenium tolerance of Delftia acidovorans R3-25.</title>
        <authorList>
            <person name="Zhang S."/>
            <person name="Liu Y."/>
            <person name="Guo Y."/>
        </authorList>
    </citation>
    <scope>NUCLEOTIDE SEQUENCE</scope>
    <source>
        <strain evidence="2">R3-25</strain>
    </source>
</reference>
<dbReference type="Proteomes" id="UP001287445">
    <property type="component" value="Unassembled WGS sequence"/>
</dbReference>
<dbReference type="EMBL" id="JAWWMZ010000010">
    <property type="protein sequence ID" value="MDX4956259.1"/>
    <property type="molecule type" value="Genomic_DNA"/>
</dbReference>
<comment type="caution">
    <text evidence="2">The sequence shown here is derived from an EMBL/GenBank/DDBJ whole genome shotgun (WGS) entry which is preliminary data.</text>
</comment>
<name>A0AAJ2R5U4_DELAC</name>
<accession>A0AAJ2R5U4</accession>
<evidence type="ECO:0000256" key="1">
    <source>
        <dbReference type="SAM" id="MobiDB-lite"/>
    </source>
</evidence>
<sequence length="467" mass="51583">MPKKHARLSPSSADRWTSCTASPAAQDGIPNENSDASRAGTTCHQVQEELLLSPDCDPYSYVGRVLVFWQHPESESRGEDWHETWEEMQETADGALCFEEARVSVTQEMIDAVVSAVTFIREQHQLLGGELLVEQRVPIGQFTGEEDAYGSADVILLGSDWLHVMDSKFGRKRVHASKVIRHESVDFITGEILPLLLGPNLQMASYALGAVHAHDVFGDVKTVTMTIVQPFIGHTDSFTCTIDELREVEKFLAAKAEETRTAPRFVPEYDNCFFCRTKGNCYAQTSKALGTVFDGFGEADSGILRRPDPLKLGSQYALVPFVQQWAKDVEEATYRALQNGEPVVRNDGVPYKLVPGRAAKRTWRDEEAAAAVLHAARIPRDRMYLFQLISPAMAEAMSKQKRPPKGQPPQPAELPPSKWKDLQPLIAQGEPAPQIALATDPRPALCKADGFEDAPTPIDPTAALFGE</sequence>